<dbReference type="InterPro" id="IPR017907">
    <property type="entry name" value="Znf_RING_CS"/>
</dbReference>
<dbReference type="InterPro" id="IPR031127">
    <property type="entry name" value="E3_UB_ligase_RBR"/>
</dbReference>
<accession>A0A1E7FFE2</accession>
<dbReference type="SUPFAM" id="SSF57850">
    <property type="entry name" value="RING/U-box"/>
    <property type="match status" value="2"/>
</dbReference>
<dbReference type="Gene3D" id="3.30.40.10">
    <property type="entry name" value="Zinc/RING finger domain, C3HC4 (zinc finger)"/>
    <property type="match status" value="1"/>
</dbReference>
<reference evidence="11 12" key="1">
    <citation type="submission" date="2016-09" db="EMBL/GenBank/DDBJ databases">
        <title>Extensive genetic diversity and differential bi-allelic expression allows diatom success in the polar Southern Ocean.</title>
        <authorList>
            <consortium name="DOE Joint Genome Institute"/>
            <person name="Mock T."/>
            <person name="Otillar R.P."/>
            <person name="Strauss J."/>
            <person name="Dupont C."/>
            <person name="Frickenhaus S."/>
            <person name="Maumus F."/>
            <person name="Mcmullan M."/>
            <person name="Sanges R."/>
            <person name="Schmutz J."/>
            <person name="Toseland A."/>
            <person name="Valas R."/>
            <person name="Veluchamy A."/>
            <person name="Ward B.J."/>
            <person name="Allen A."/>
            <person name="Barry K."/>
            <person name="Falciatore A."/>
            <person name="Ferrante M."/>
            <person name="Fortunato A.E."/>
            <person name="Gloeckner G."/>
            <person name="Gruber A."/>
            <person name="Hipkin R."/>
            <person name="Janech M."/>
            <person name="Kroth P."/>
            <person name="Leese F."/>
            <person name="Lindquist E."/>
            <person name="Lyon B.R."/>
            <person name="Martin J."/>
            <person name="Mayer C."/>
            <person name="Parker M."/>
            <person name="Quesneville H."/>
            <person name="Raymond J."/>
            <person name="Uhlig C."/>
            <person name="Valentin K.U."/>
            <person name="Worden A.Z."/>
            <person name="Armbrust E.V."/>
            <person name="Bowler C."/>
            <person name="Green B."/>
            <person name="Moulton V."/>
            <person name="Van Oosterhout C."/>
            <person name="Grigoriev I."/>
        </authorList>
    </citation>
    <scope>NUCLEOTIDE SEQUENCE [LARGE SCALE GENOMIC DNA]</scope>
    <source>
        <strain evidence="11 12">CCMP1102</strain>
    </source>
</reference>
<dbReference type="PROSITE" id="PS51873">
    <property type="entry name" value="TRIAD"/>
    <property type="match status" value="1"/>
</dbReference>
<dbReference type="EMBL" id="KV784358">
    <property type="protein sequence ID" value="OEU16846.1"/>
    <property type="molecule type" value="Genomic_DNA"/>
</dbReference>
<evidence type="ECO:0000256" key="5">
    <source>
        <dbReference type="ARBA" id="ARBA00022786"/>
    </source>
</evidence>
<evidence type="ECO:0000256" key="8">
    <source>
        <dbReference type="SAM" id="Phobius"/>
    </source>
</evidence>
<keyword evidence="5" id="KW-0833">Ubl conjugation pathway</keyword>
<keyword evidence="2" id="KW-0479">Metal-binding</keyword>
<keyword evidence="8" id="KW-1133">Transmembrane helix</keyword>
<dbReference type="GO" id="GO:0008270">
    <property type="term" value="F:zinc ion binding"/>
    <property type="evidence" value="ECO:0007669"/>
    <property type="project" value="UniProtKB-KW"/>
</dbReference>
<evidence type="ECO:0000313" key="12">
    <source>
        <dbReference type="Proteomes" id="UP000095751"/>
    </source>
</evidence>
<dbReference type="GO" id="GO:0004842">
    <property type="term" value="F:ubiquitin-protein transferase activity"/>
    <property type="evidence" value="ECO:0007669"/>
    <property type="project" value="InterPro"/>
</dbReference>
<evidence type="ECO:0000256" key="7">
    <source>
        <dbReference type="PROSITE-ProRule" id="PRU00175"/>
    </source>
</evidence>
<dbReference type="GO" id="GO:0016567">
    <property type="term" value="P:protein ubiquitination"/>
    <property type="evidence" value="ECO:0007669"/>
    <property type="project" value="InterPro"/>
</dbReference>
<dbReference type="InterPro" id="IPR044066">
    <property type="entry name" value="TRIAD_supradom"/>
</dbReference>
<feature type="domain" description="RING-type" evidence="10">
    <location>
        <begin position="22"/>
        <end position="299"/>
    </location>
</feature>
<evidence type="ECO:0000256" key="6">
    <source>
        <dbReference type="ARBA" id="ARBA00022833"/>
    </source>
</evidence>
<evidence type="ECO:0000256" key="1">
    <source>
        <dbReference type="ARBA" id="ARBA00022679"/>
    </source>
</evidence>
<dbReference type="PANTHER" id="PTHR11685">
    <property type="entry name" value="RBR FAMILY RING FINGER AND IBR DOMAIN-CONTAINING"/>
    <property type="match status" value="1"/>
</dbReference>
<evidence type="ECO:0000256" key="3">
    <source>
        <dbReference type="ARBA" id="ARBA00022737"/>
    </source>
</evidence>
<dbReference type="InterPro" id="IPR013083">
    <property type="entry name" value="Znf_RING/FYVE/PHD"/>
</dbReference>
<evidence type="ECO:0000256" key="2">
    <source>
        <dbReference type="ARBA" id="ARBA00022723"/>
    </source>
</evidence>
<feature type="domain" description="RING-type" evidence="9">
    <location>
        <begin position="26"/>
        <end position="75"/>
    </location>
</feature>
<dbReference type="PROSITE" id="PS50089">
    <property type="entry name" value="ZF_RING_2"/>
    <property type="match status" value="1"/>
</dbReference>
<dbReference type="SMART" id="SM00184">
    <property type="entry name" value="RING"/>
    <property type="match status" value="1"/>
</dbReference>
<dbReference type="Pfam" id="PF22191">
    <property type="entry name" value="IBR_1"/>
    <property type="match status" value="1"/>
</dbReference>
<dbReference type="PROSITE" id="PS00518">
    <property type="entry name" value="ZF_RING_1"/>
    <property type="match status" value="1"/>
</dbReference>
<feature type="transmembrane region" description="Helical" evidence="8">
    <location>
        <begin position="369"/>
        <end position="393"/>
    </location>
</feature>
<dbReference type="InParanoid" id="A0A1E7FFE2"/>
<evidence type="ECO:0000259" key="10">
    <source>
        <dbReference type="PROSITE" id="PS51873"/>
    </source>
</evidence>
<keyword evidence="3" id="KW-0677">Repeat</keyword>
<dbReference type="Pfam" id="PF14634">
    <property type="entry name" value="zf-RING_5"/>
    <property type="match status" value="1"/>
</dbReference>
<dbReference type="AlphaFoldDB" id="A0A1E7FFE2"/>
<feature type="transmembrane region" description="Helical" evidence="8">
    <location>
        <begin position="158"/>
        <end position="176"/>
    </location>
</feature>
<organism evidence="11 12">
    <name type="scientific">Fragilariopsis cylindrus CCMP1102</name>
    <dbReference type="NCBI Taxonomy" id="635003"/>
    <lineage>
        <taxon>Eukaryota</taxon>
        <taxon>Sar</taxon>
        <taxon>Stramenopiles</taxon>
        <taxon>Ochrophyta</taxon>
        <taxon>Bacillariophyta</taxon>
        <taxon>Bacillariophyceae</taxon>
        <taxon>Bacillariophycidae</taxon>
        <taxon>Bacillariales</taxon>
        <taxon>Bacillariaceae</taxon>
        <taxon>Fragilariopsis</taxon>
    </lineage>
</organism>
<keyword evidence="8" id="KW-0472">Membrane</keyword>
<evidence type="ECO:0000313" key="11">
    <source>
        <dbReference type="EMBL" id="OEU16846.1"/>
    </source>
</evidence>
<sequence length="441" mass="49426">MDVVRGMRRSLNHRFKSNLPPSGTACPICFCEPDKHDEWHITWCGHAICIDCLRQYAANQVKDQEQSGPLKCPVCLKTLRKKDAIVAMTGNSDIIRQWDLKIRNHLLRAIPSFRSCPKCDGKDNGGGGGGFVTPECLGVHHQERRDTATRVLQDRNSVLLMVFSIYLVLVGIIATYKSQSASVDLLSMILPLCVFGKIALMVQYNLALKAKVQLYRPISVECPCCDEKFVLPVESEHFQDDETSRWMDANTRPCPSCSVPIAKASGCNHMRCSHCKADFCWACMRLSTSCRAYRCQNGAQYGDATPLFDGGNEQQTLQPDGSIASYIDYILNNRQCPEVNYCDGVLIFLCLLGRHSSQVQFIANKIMSFLVSVILPLTSIVLGPIVLICFAYTNRQHLQVRLEAPDINQAQEPQRLQANPVLELLNQNMLTEAIHRSIEDQ</sequence>
<dbReference type="InterPro" id="IPR001841">
    <property type="entry name" value="Znf_RING"/>
</dbReference>
<dbReference type="Gene3D" id="1.20.120.1750">
    <property type="match status" value="1"/>
</dbReference>
<keyword evidence="6" id="KW-0862">Zinc</keyword>
<evidence type="ECO:0000259" key="9">
    <source>
        <dbReference type="PROSITE" id="PS50089"/>
    </source>
</evidence>
<keyword evidence="4 7" id="KW-0863">Zinc-finger</keyword>
<evidence type="ECO:0000256" key="4">
    <source>
        <dbReference type="ARBA" id="ARBA00022771"/>
    </source>
</evidence>
<dbReference type="KEGG" id="fcy:FRACYDRAFT_269121"/>
<keyword evidence="12" id="KW-1185">Reference proteome</keyword>
<keyword evidence="1" id="KW-0808">Transferase</keyword>
<feature type="transmembrane region" description="Helical" evidence="8">
    <location>
        <begin position="188"/>
        <end position="208"/>
    </location>
</feature>
<gene>
    <name evidence="11" type="ORF">FRACYDRAFT_269121</name>
</gene>
<name>A0A1E7FFE2_9STRA</name>
<dbReference type="Proteomes" id="UP000095751">
    <property type="component" value="Unassembled WGS sequence"/>
</dbReference>
<proteinExistence type="predicted"/>
<evidence type="ECO:0008006" key="13">
    <source>
        <dbReference type="Google" id="ProtNLM"/>
    </source>
</evidence>
<protein>
    <recommendedName>
        <fullName evidence="13">RING-type domain-containing protein</fullName>
    </recommendedName>
</protein>
<keyword evidence="8" id="KW-0812">Transmembrane</keyword>
<dbReference type="OrthoDB" id="10009520at2759"/>